<organism evidence="3 4">
    <name type="scientific">Candidatus Roizmanbacteria bacterium CG22_combo_CG10-13_8_21_14_all_38_20</name>
    <dbReference type="NCBI Taxonomy" id="1974862"/>
    <lineage>
        <taxon>Bacteria</taxon>
        <taxon>Candidatus Roizmaniibacteriota</taxon>
    </lineage>
</organism>
<keyword evidence="3" id="KW-0808">Transferase</keyword>
<keyword evidence="1" id="KW-1133">Transmembrane helix</keyword>
<dbReference type="AlphaFoldDB" id="A0A2H0BVU6"/>
<feature type="transmembrane region" description="Helical" evidence="1">
    <location>
        <begin position="228"/>
        <end position="250"/>
    </location>
</feature>
<dbReference type="Gene3D" id="3.90.550.10">
    <property type="entry name" value="Spore Coat Polysaccharide Biosynthesis Protein SpsA, Chain A"/>
    <property type="match status" value="1"/>
</dbReference>
<keyword evidence="1" id="KW-0812">Transmembrane</keyword>
<evidence type="ECO:0000256" key="1">
    <source>
        <dbReference type="SAM" id="Phobius"/>
    </source>
</evidence>
<dbReference type="GO" id="GO:0016740">
    <property type="term" value="F:transferase activity"/>
    <property type="evidence" value="ECO:0007669"/>
    <property type="project" value="UniProtKB-KW"/>
</dbReference>
<accession>A0A2H0BVU6</accession>
<dbReference type="SUPFAM" id="SSF53448">
    <property type="entry name" value="Nucleotide-diphospho-sugar transferases"/>
    <property type="match status" value="1"/>
</dbReference>
<evidence type="ECO:0000259" key="2">
    <source>
        <dbReference type="Pfam" id="PF00535"/>
    </source>
</evidence>
<dbReference type="Proteomes" id="UP000231246">
    <property type="component" value="Unassembled WGS sequence"/>
</dbReference>
<sequence>MNKISVVISAYNEEKLLEDCLKSVTWADQVIVVDNNSTDDTAKIAKKYADEVYSRPNNLMLNVNKNYGFSKATGDWILSLDADERATDELKKEILKELQVTSYELRGDVSGYWIPRKNIIFGKWIQHTGWYPDYQLRLFRRDRGKFAQKHVHEMVEVKGKTEQLKGHIQHYNYETVDQFFQKLLVVYSHSEADNLLKDGYVFNWKDAIIMPLREFFNRYFAHKGYRDGLHGLILSLLMSVYHLVVFLRLWERKKYVEQDVNLGEVASEVGVYRQTWKYWVKHAKVDLANNGVAKLVAKYFG</sequence>
<name>A0A2H0BVU6_9BACT</name>
<comment type="caution">
    <text evidence="3">The sequence shown here is derived from an EMBL/GenBank/DDBJ whole genome shotgun (WGS) entry which is preliminary data.</text>
</comment>
<feature type="domain" description="Glycosyltransferase 2-like" evidence="2">
    <location>
        <begin position="5"/>
        <end position="138"/>
    </location>
</feature>
<proteinExistence type="predicted"/>
<reference evidence="3 4" key="1">
    <citation type="submission" date="2017-09" db="EMBL/GenBank/DDBJ databases">
        <title>Depth-based differentiation of microbial function through sediment-hosted aquifers and enrichment of novel symbionts in the deep terrestrial subsurface.</title>
        <authorList>
            <person name="Probst A.J."/>
            <person name="Ladd B."/>
            <person name="Jarett J.K."/>
            <person name="Geller-Mcgrath D.E."/>
            <person name="Sieber C.M."/>
            <person name="Emerson J.B."/>
            <person name="Anantharaman K."/>
            <person name="Thomas B.C."/>
            <person name="Malmstrom R."/>
            <person name="Stieglmeier M."/>
            <person name="Klingl A."/>
            <person name="Woyke T."/>
            <person name="Ryan C.M."/>
            <person name="Banfield J.F."/>
        </authorList>
    </citation>
    <scope>NUCLEOTIDE SEQUENCE [LARGE SCALE GENOMIC DNA]</scope>
    <source>
        <strain evidence="3">CG22_combo_CG10-13_8_21_14_all_38_20</strain>
    </source>
</reference>
<protein>
    <submittedName>
        <fullName evidence="3">Glycosyl transferase</fullName>
    </submittedName>
</protein>
<dbReference type="InterPro" id="IPR029044">
    <property type="entry name" value="Nucleotide-diphossugar_trans"/>
</dbReference>
<dbReference type="InterPro" id="IPR001173">
    <property type="entry name" value="Glyco_trans_2-like"/>
</dbReference>
<keyword evidence="1" id="KW-0472">Membrane</keyword>
<dbReference type="CDD" id="cd02511">
    <property type="entry name" value="Beta4Glucosyltransferase"/>
    <property type="match status" value="1"/>
</dbReference>
<dbReference type="EMBL" id="PCTA01000017">
    <property type="protein sequence ID" value="PIP61724.1"/>
    <property type="molecule type" value="Genomic_DNA"/>
</dbReference>
<dbReference type="Pfam" id="PF00535">
    <property type="entry name" value="Glycos_transf_2"/>
    <property type="match status" value="1"/>
</dbReference>
<evidence type="ECO:0000313" key="4">
    <source>
        <dbReference type="Proteomes" id="UP000231246"/>
    </source>
</evidence>
<gene>
    <name evidence="3" type="ORF">COW99_02490</name>
</gene>
<dbReference type="PANTHER" id="PTHR43630">
    <property type="entry name" value="POLY-BETA-1,6-N-ACETYL-D-GLUCOSAMINE SYNTHASE"/>
    <property type="match status" value="1"/>
</dbReference>
<dbReference type="PANTHER" id="PTHR43630:SF2">
    <property type="entry name" value="GLYCOSYLTRANSFERASE"/>
    <property type="match status" value="1"/>
</dbReference>
<evidence type="ECO:0000313" key="3">
    <source>
        <dbReference type="EMBL" id="PIP61724.1"/>
    </source>
</evidence>